<dbReference type="SUPFAM" id="SSF56281">
    <property type="entry name" value="Metallo-hydrolase/oxidoreductase"/>
    <property type="match status" value="1"/>
</dbReference>
<evidence type="ECO:0000313" key="2">
    <source>
        <dbReference type="EMBL" id="MCH1624715.1"/>
    </source>
</evidence>
<dbReference type="InterPro" id="IPR052159">
    <property type="entry name" value="Competence_DNA_uptake"/>
</dbReference>
<dbReference type="Gene3D" id="3.60.15.10">
    <property type="entry name" value="Ribonuclease Z/Hydroxyacylglutathione hydrolase-like"/>
    <property type="match status" value="1"/>
</dbReference>
<dbReference type="PANTHER" id="PTHR30619:SF1">
    <property type="entry name" value="RECOMBINATION PROTEIN 2"/>
    <property type="match status" value="1"/>
</dbReference>
<evidence type="ECO:0000256" key="1">
    <source>
        <dbReference type="SAM" id="SignalP"/>
    </source>
</evidence>
<dbReference type="Proteomes" id="UP001431131">
    <property type="component" value="Unassembled WGS sequence"/>
</dbReference>
<gene>
    <name evidence="2" type="ORF">MJG50_05205</name>
</gene>
<dbReference type="AlphaFoldDB" id="A0AAW5E538"/>
<protein>
    <submittedName>
        <fullName evidence="2">Uncharacterized protein</fullName>
    </submittedName>
</protein>
<sequence length="273" mass="30769">MKKVVFVFISIGLLLLSLPNKTSATIEKINIKLSDDEIAMTFLNLSDGESTLIHLPNGENVLVNTGGEGTKKELEELLVLYNVTKLTTIILTKDEPEFIANLGWLVERYKKAKIVIGSHFSNSLILPNNPKTLWENGDVYHFSKNHFVKVMNESKDSSGSLGMDLMFQFGTNETLYMTSSNSELEKSMQSIKGLPNTNILKVADFGSQRGTTERFVSYVDPQIAIIFHKRGQLPSQDVLERLNSTWIDIYYTKQFGNVTIKYNGTNYEVIPFP</sequence>
<keyword evidence="1" id="KW-0732">Signal</keyword>
<reference evidence="2" key="1">
    <citation type="submission" date="2022-02" db="EMBL/GenBank/DDBJ databases">
        <title>Fredinandcohnia quinoae sp. nov. isolated from Chenopodium quinoa seeds.</title>
        <authorList>
            <person name="Saati-Santamaria Z."/>
            <person name="Flores-Felix J.D."/>
            <person name="Igual J.M."/>
            <person name="Velazquez E."/>
            <person name="Garcia-Fraile P."/>
            <person name="Martinez-Molina E."/>
        </authorList>
    </citation>
    <scope>NUCLEOTIDE SEQUENCE</scope>
    <source>
        <strain evidence="2">SECRCQ15</strain>
    </source>
</reference>
<dbReference type="EMBL" id="JAKTTI010000005">
    <property type="protein sequence ID" value="MCH1624715.1"/>
    <property type="molecule type" value="Genomic_DNA"/>
</dbReference>
<comment type="caution">
    <text evidence="2">The sequence shown here is derived from an EMBL/GenBank/DDBJ whole genome shotgun (WGS) entry which is preliminary data.</text>
</comment>
<keyword evidence="3" id="KW-1185">Reference proteome</keyword>
<proteinExistence type="predicted"/>
<dbReference type="InterPro" id="IPR036866">
    <property type="entry name" value="RibonucZ/Hydroxyglut_hydro"/>
</dbReference>
<feature type="signal peptide" evidence="1">
    <location>
        <begin position="1"/>
        <end position="24"/>
    </location>
</feature>
<name>A0AAW5E538_9BACI</name>
<dbReference type="RefSeq" id="WP_240253362.1">
    <property type="nucleotide sequence ID" value="NZ_JAKTTI010000005.1"/>
</dbReference>
<dbReference type="PANTHER" id="PTHR30619">
    <property type="entry name" value="DNA INTERNALIZATION/COMPETENCE PROTEIN COMEC/REC2"/>
    <property type="match status" value="1"/>
</dbReference>
<evidence type="ECO:0000313" key="3">
    <source>
        <dbReference type="Proteomes" id="UP001431131"/>
    </source>
</evidence>
<feature type="chain" id="PRO_5043868161" evidence="1">
    <location>
        <begin position="25"/>
        <end position="273"/>
    </location>
</feature>
<organism evidence="2 3">
    <name type="scientific">Fredinandcohnia quinoae</name>
    <dbReference type="NCBI Taxonomy" id="2918902"/>
    <lineage>
        <taxon>Bacteria</taxon>
        <taxon>Bacillati</taxon>
        <taxon>Bacillota</taxon>
        <taxon>Bacilli</taxon>
        <taxon>Bacillales</taxon>
        <taxon>Bacillaceae</taxon>
        <taxon>Fredinandcohnia</taxon>
    </lineage>
</organism>
<accession>A0AAW5E538</accession>